<name>A0AA38XU44_9EURO</name>
<dbReference type="AlphaFoldDB" id="A0AA38XU44"/>
<proteinExistence type="predicted"/>
<evidence type="ECO:0000256" key="1">
    <source>
        <dbReference type="SAM" id="MobiDB-lite"/>
    </source>
</evidence>
<accession>A0AA38XU44</accession>
<keyword evidence="3" id="KW-1185">Reference proteome</keyword>
<feature type="compositionally biased region" description="Basic and acidic residues" evidence="1">
    <location>
        <begin position="258"/>
        <end position="276"/>
    </location>
</feature>
<reference evidence="2" key="1">
    <citation type="submission" date="2022-10" db="EMBL/GenBank/DDBJ databases">
        <title>Culturing micro-colonial fungi from biological soil crusts in the Mojave desert and describing Neophaeococcomyces mojavensis, and introducing the new genera and species Taxawa tesnikishii.</title>
        <authorList>
            <person name="Kurbessoian T."/>
            <person name="Stajich J.E."/>
        </authorList>
    </citation>
    <scope>NUCLEOTIDE SEQUENCE</scope>
    <source>
        <strain evidence="2">TK_35</strain>
    </source>
</reference>
<gene>
    <name evidence="2" type="ORF">H2204_011577</name>
</gene>
<protein>
    <submittedName>
        <fullName evidence="2">Uncharacterized protein</fullName>
    </submittedName>
</protein>
<dbReference type="Proteomes" id="UP001172681">
    <property type="component" value="Unassembled WGS sequence"/>
</dbReference>
<feature type="region of interest" description="Disordered" evidence="1">
    <location>
        <begin position="105"/>
        <end position="138"/>
    </location>
</feature>
<feature type="region of interest" description="Disordered" evidence="1">
    <location>
        <begin position="258"/>
        <end position="288"/>
    </location>
</feature>
<evidence type="ECO:0000313" key="3">
    <source>
        <dbReference type="Proteomes" id="UP001172681"/>
    </source>
</evidence>
<feature type="compositionally biased region" description="Basic and acidic residues" evidence="1">
    <location>
        <begin position="108"/>
        <end position="119"/>
    </location>
</feature>
<organism evidence="2 3">
    <name type="scientific">Knufia peltigerae</name>
    <dbReference type="NCBI Taxonomy" id="1002370"/>
    <lineage>
        <taxon>Eukaryota</taxon>
        <taxon>Fungi</taxon>
        <taxon>Dikarya</taxon>
        <taxon>Ascomycota</taxon>
        <taxon>Pezizomycotina</taxon>
        <taxon>Eurotiomycetes</taxon>
        <taxon>Chaetothyriomycetidae</taxon>
        <taxon>Chaetothyriales</taxon>
        <taxon>Trichomeriaceae</taxon>
        <taxon>Knufia</taxon>
    </lineage>
</organism>
<sequence length="440" mass="50622">MGGLVFKEDGLSTPRMPPEVYHHVSSHVLRLLEPHFKFVGIPPEAPAKKSHGDIDVLVAEPLNNSRPIIRRDLSDILEAHRSKSMGSWSMFHFALPWPEQFDNIASGDEGKDREKELCKANDNPTPHPEPKASYAPSLPDPEKRFCQVDIRICHDEQSFKWHLFIESHGDLWSMLGGIIRHAGLTCAKGLELRIEEVEPHNKVQSRVQMTSDPKLVLDYLGLDTHQYEKPFDTLDEMMAYATTCRFHDPGRWRNRDQWEQERNRGQQDAKGGDGPDKQNLGTGRKHKDRAKFNKRPAFRYWINTYLPAHVNDKPGKDAHLTRDEVVEDAKKYFGGDFTKDFDDRREKWAGQVKVDELWRDIRETLPISGTQVGYVMRRMKSDIAGVGDADAASLAEVRKAFQEDRFSDVLVWARDNWKEVRDRQKKLQLGGVGEHSVMRK</sequence>
<dbReference type="EMBL" id="JAPDRN010000108">
    <property type="protein sequence ID" value="KAJ9622229.1"/>
    <property type="molecule type" value="Genomic_DNA"/>
</dbReference>
<comment type="caution">
    <text evidence="2">The sequence shown here is derived from an EMBL/GenBank/DDBJ whole genome shotgun (WGS) entry which is preliminary data.</text>
</comment>
<evidence type="ECO:0000313" key="2">
    <source>
        <dbReference type="EMBL" id="KAJ9622229.1"/>
    </source>
</evidence>